<organism evidence="1 2">
    <name type="scientific">Massilia violaceinigra</name>
    <dbReference type="NCBI Taxonomy" id="2045208"/>
    <lineage>
        <taxon>Bacteria</taxon>
        <taxon>Pseudomonadati</taxon>
        <taxon>Pseudomonadota</taxon>
        <taxon>Betaproteobacteria</taxon>
        <taxon>Burkholderiales</taxon>
        <taxon>Oxalobacteraceae</taxon>
        <taxon>Telluria group</taxon>
        <taxon>Massilia</taxon>
    </lineage>
</organism>
<name>A0A2D2DM72_9BURK</name>
<protein>
    <submittedName>
        <fullName evidence="1">Uncharacterized protein</fullName>
    </submittedName>
</protein>
<evidence type="ECO:0000313" key="2">
    <source>
        <dbReference type="Proteomes" id="UP000229897"/>
    </source>
</evidence>
<gene>
    <name evidence="1" type="ORF">CR152_16970</name>
</gene>
<sequence length="72" mass="8308">MTPFIQALEALLVPALPPCLDTVEMNMELVRSLLQGQPLAQPHYRLCAYPGTWMRMKHARFAQCMLLNFVQY</sequence>
<dbReference type="EMBL" id="CP024608">
    <property type="protein sequence ID" value="ATQ76041.1"/>
    <property type="molecule type" value="Genomic_DNA"/>
</dbReference>
<keyword evidence="2" id="KW-1185">Reference proteome</keyword>
<reference evidence="1" key="1">
    <citation type="submission" date="2017-10" db="EMBL/GenBank/DDBJ databases">
        <title>Massilia psychrophilum sp. nov., a novel purple-pigmented bacterium isolated from Tianshan glacier, Xinjiang Municipality, China.</title>
        <authorList>
            <person name="Wang H."/>
        </authorList>
    </citation>
    <scope>NUCLEOTIDE SEQUENCE [LARGE SCALE GENOMIC DNA]</scope>
    <source>
        <strain evidence="1">B2</strain>
    </source>
</reference>
<dbReference type="AlphaFoldDB" id="A0A2D2DM72"/>
<evidence type="ECO:0000313" key="1">
    <source>
        <dbReference type="EMBL" id="ATQ76041.1"/>
    </source>
</evidence>
<proteinExistence type="predicted"/>
<dbReference type="Proteomes" id="UP000229897">
    <property type="component" value="Chromosome"/>
</dbReference>
<accession>A0A2D2DM72</accession>
<dbReference type="KEGG" id="mass:CR152_16970"/>